<reference evidence="3" key="1">
    <citation type="journal article" date="2021" name="PeerJ">
        <title>Extensive microbial diversity within the chicken gut microbiome revealed by metagenomics and culture.</title>
        <authorList>
            <person name="Gilroy R."/>
            <person name="Ravi A."/>
            <person name="Getino M."/>
            <person name="Pursley I."/>
            <person name="Horton D.L."/>
            <person name="Alikhan N.F."/>
            <person name="Baker D."/>
            <person name="Gharbi K."/>
            <person name="Hall N."/>
            <person name="Watson M."/>
            <person name="Adriaenssens E.M."/>
            <person name="Foster-Nyarko E."/>
            <person name="Jarju S."/>
            <person name="Secka A."/>
            <person name="Antonio M."/>
            <person name="Oren A."/>
            <person name="Chaudhuri R.R."/>
            <person name="La Ragione R."/>
            <person name="Hildebrand F."/>
            <person name="Pallen M.J."/>
        </authorList>
    </citation>
    <scope>NUCLEOTIDE SEQUENCE</scope>
    <source>
        <strain evidence="3">ChiGjej5B5-7349</strain>
    </source>
</reference>
<dbReference type="InterPro" id="IPR043144">
    <property type="entry name" value="Mal/L-sulf/L-lact_DH-like_ah"/>
</dbReference>
<dbReference type="InterPro" id="IPR003767">
    <property type="entry name" value="Malate/L-lactate_DH-like"/>
</dbReference>
<gene>
    <name evidence="3" type="ORF">K8V08_06640</name>
</gene>
<dbReference type="PANTHER" id="PTHR11091">
    <property type="entry name" value="OXIDOREDUCTASE-RELATED"/>
    <property type="match status" value="1"/>
</dbReference>
<comment type="similarity">
    <text evidence="1">Belongs to the LDH2/MDH2 oxidoreductase family.</text>
</comment>
<name>A0A921ME24_9MICO</name>
<comment type="caution">
    <text evidence="3">The sequence shown here is derived from an EMBL/GenBank/DDBJ whole genome shotgun (WGS) entry which is preliminary data.</text>
</comment>
<reference evidence="3" key="2">
    <citation type="submission" date="2021-09" db="EMBL/GenBank/DDBJ databases">
        <authorList>
            <person name="Gilroy R."/>
        </authorList>
    </citation>
    <scope>NUCLEOTIDE SEQUENCE</scope>
    <source>
        <strain evidence="3">ChiGjej5B5-7349</strain>
    </source>
</reference>
<dbReference type="AlphaFoldDB" id="A0A921ME24"/>
<proteinExistence type="inferred from homology"/>
<dbReference type="Pfam" id="PF02615">
    <property type="entry name" value="Ldh_2"/>
    <property type="match status" value="1"/>
</dbReference>
<evidence type="ECO:0000256" key="1">
    <source>
        <dbReference type="ARBA" id="ARBA00006056"/>
    </source>
</evidence>
<evidence type="ECO:0000256" key="2">
    <source>
        <dbReference type="ARBA" id="ARBA00023002"/>
    </source>
</evidence>
<dbReference type="InterPro" id="IPR043143">
    <property type="entry name" value="Mal/L-sulf/L-lact_DH-like_NADP"/>
</dbReference>
<dbReference type="EMBL" id="DYUK01000145">
    <property type="protein sequence ID" value="HJG80072.1"/>
    <property type="molecule type" value="Genomic_DNA"/>
</dbReference>
<accession>A0A921ME24</accession>
<dbReference type="InterPro" id="IPR036111">
    <property type="entry name" value="Mal/L-sulfo/L-lacto_DH-like_sf"/>
</dbReference>
<sequence>MRRFQPDSVRAQIDETLRGLGADERTRGICADVMYDTDLMGVDSHGISMLPYYASEIAKGHLDPTAVPEVAHSFGAVVRVDGKRGFGHTGAHLAMTEAIAAAGNFGVGVGVVNRTNHYGAAGYYARMAADAGLMGISLCSTANALQVPHRSKHALMGTNPIAFAAPVPGEEPVLVDMATTTVPLNKVKVYGLKGEDLPAEWAVDDAGVPLHDAQEIYRRLEYGKDGGVGLLPLGGQDFFTGGHKGSALATMVQILSAALPGAGQPGNVDGYQDIGYFFLAIDPAAFGAPGDAGEYVRELRETIRGLEPLDPEEPVQATGDRDFLTRAERLEQGVPLADALVEQLRGLSDEWGSGFVLVEQP</sequence>
<dbReference type="PANTHER" id="PTHR11091:SF0">
    <property type="entry name" value="MALATE DEHYDROGENASE"/>
    <property type="match status" value="1"/>
</dbReference>
<evidence type="ECO:0000313" key="4">
    <source>
        <dbReference type="Proteomes" id="UP000784435"/>
    </source>
</evidence>
<dbReference type="GO" id="GO:0016491">
    <property type="term" value="F:oxidoreductase activity"/>
    <property type="evidence" value="ECO:0007669"/>
    <property type="project" value="UniProtKB-KW"/>
</dbReference>
<evidence type="ECO:0000313" key="3">
    <source>
        <dbReference type="EMBL" id="HJG80072.1"/>
    </source>
</evidence>
<dbReference type="SUPFAM" id="SSF89733">
    <property type="entry name" value="L-sulfolactate dehydrogenase-like"/>
    <property type="match status" value="1"/>
</dbReference>
<dbReference type="Gene3D" id="1.10.1530.10">
    <property type="match status" value="1"/>
</dbReference>
<dbReference type="Gene3D" id="3.30.1370.60">
    <property type="entry name" value="Hypothetical oxidoreductase yiak, domain 2"/>
    <property type="match status" value="1"/>
</dbReference>
<dbReference type="Proteomes" id="UP000784435">
    <property type="component" value="Unassembled WGS sequence"/>
</dbReference>
<keyword evidence="2" id="KW-0560">Oxidoreductase</keyword>
<organism evidence="3 4">
    <name type="scientific">Brevibacterium senegalense</name>
    <dbReference type="NCBI Taxonomy" id="1033736"/>
    <lineage>
        <taxon>Bacteria</taxon>
        <taxon>Bacillati</taxon>
        <taxon>Actinomycetota</taxon>
        <taxon>Actinomycetes</taxon>
        <taxon>Micrococcales</taxon>
        <taxon>Brevibacteriaceae</taxon>
        <taxon>Brevibacterium</taxon>
    </lineage>
</organism>
<protein>
    <submittedName>
        <fullName evidence="3">Ldh family oxidoreductase</fullName>
    </submittedName>
</protein>